<dbReference type="STRING" id="282199.GCA_001049735_00442"/>
<accession>A0A0U1NI63</accession>
<proteinExistence type="predicted"/>
<organism evidence="1 2">
    <name type="scientific">Nereida ignava</name>
    <dbReference type="NCBI Taxonomy" id="282199"/>
    <lineage>
        <taxon>Bacteria</taxon>
        <taxon>Pseudomonadati</taxon>
        <taxon>Pseudomonadota</taxon>
        <taxon>Alphaproteobacteria</taxon>
        <taxon>Rhodobacterales</taxon>
        <taxon>Roseobacteraceae</taxon>
        <taxon>Nereida</taxon>
    </lineage>
</organism>
<name>A0A0U1NI63_9RHOB</name>
<dbReference type="Proteomes" id="UP000048949">
    <property type="component" value="Unassembled WGS sequence"/>
</dbReference>
<gene>
    <name evidence="1" type="ORF">NIG5292_00442</name>
</gene>
<reference evidence="1 2" key="1">
    <citation type="submission" date="2015-04" db="EMBL/GenBank/DDBJ databases">
        <authorList>
            <person name="Syromyatnikov M.Y."/>
            <person name="Popov V.N."/>
        </authorList>
    </citation>
    <scope>NUCLEOTIDE SEQUENCE [LARGE SCALE GENOMIC DNA]</scope>
    <source>
        <strain evidence="1 2">CECT 5292</strain>
    </source>
</reference>
<dbReference type="AlphaFoldDB" id="A0A0U1NI63"/>
<keyword evidence="2" id="KW-1185">Reference proteome</keyword>
<evidence type="ECO:0000313" key="1">
    <source>
        <dbReference type="EMBL" id="CRK74412.1"/>
    </source>
</evidence>
<dbReference type="EMBL" id="CVQV01000002">
    <property type="protein sequence ID" value="CRK74412.1"/>
    <property type="molecule type" value="Genomic_DNA"/>
</dbReference>
<evidence type="ECO:0000313" key="2">
    <source>
        <dbReference type="Proteomes" id="UP000048949"/>
    </source>
</evidence>
<protein>
    <submittedName>
        <fullName evidence="1">Uncharacterized protein</fullName>
    </submittedName>
</protein>
<dbReference type="RefSeq" id="WP_334065926.1">
    <property type="nucleotide sequence ID" value="NZ_CBFHGK010000006.1"/>
</dbReference>
<sequence length="100" mass="10560">MGYVAKAEGAAPLASASEILVTDALLLDAALLEAHAQGNTAELVRLYTLAAENALATGDERAADFYLTHAFIFALEKGGPEAGVLNIRLAERGRMKLLDF</sequence>